<keyword evidence="4" id="KW-1185">Reference proteome</keyword>
<dbReference type="SUPFAM" id="SSF49785">
    <property type="entry name" value="Galactose-binding domain-like"/>
    <property type="match status" value="1"/>
</dbReference>
<protein>
    <recommendedName>
        <fullName evidence="5">DNA-binding protein</fullName>
    </recommendedName>
</protein>
<feature type="compositionally biased region" description="Low complexity" evidence="1">
    <location>
        <begin position="312"/>
        <end position="323"/>
    </location>
</feature>
<evidence type="ECO:0008006" key="5">
    <source>
        <dbReference type="Google" id="ProtNLM"/>
    </source>
</evidence>
<feature type="signal peptide" evidence="2">
    <location>
        <begin position="1"/>
        <end position="29"/>
    </location>
</feature>
<keyword evidence="2" id="KW-0732">Signal</keyword>
<name>A0ABY4GAQ5_9BACT</name>
<organism evidence="3 4">
    <name type="scientific">Hymenobacter volaticus</name>
    <dbReference type="NCBI Taxonomy" id="2932254"/>
    <lineage>
        <taxon>Bacteria</taxon>
        <taxon>Pseudomonadati</taxon>
        <taxon>Bacteroidota</taxon>
        <taxon>Cytophagia</taxon>
        <taxon>Cytophagales</taxon>
        <taxon>Hymenobacteraceae</taxon>
        <taxon>Hymenobacter</taxon>
    </lineage>
</organism>
<accession>A0ABY4GAQ5</accession>
<gene>
    <name evidence="3" type="ORF">MUN86_09115</name>
</gene>
<feature type="region of interest" description="Disordered" evidence="1">
    <location>
        <begin position="269"/>
        <end position="323"/>
    </location>
</feature>
<sequence length="323" mass="35427">MNRRLTPSFFACNLLLGLITCVVSPEAQAQSSAAPVDLKAAFQNPPEAAKPWVFWYWMNAAVTPEGITADLEAMREAGIGGAYLMPIKGVENPPAITPPAVQLSPQWWKMVKHAMREADRLGLKLAMHVSDGFALAGGPWITPELSMQKVVYTQSLVKGGRRINQVLPQAATVQNYYRDIAVYAYPTPQGISSTATSKPRVTSNIAGGKPELLAVAGNKEGFKTSEPGWIQYAFDQPFTCRSLRIRSNGYNYQANRLLVEVSNDGQQFRPVTRLQPPRSGWQDSSAVTHALPPPPPATSVSATTRRVRNRVPRTWTRPSGNSR</sequence>
<feature type="chain" id="PRO_5047233191" description="DNA-binding protein" evidence="2">
    <location>
        <begin position="30"/>
        <end position="323"/>
    </location>
</feature>
<evidence type="ECO:0000256" key="1">
    <source>
        <dbReference type="SAM" id="MobiDB-lite"/>
    </source>
</evidence>
<dbReference type="InterPro" id="IPR053161">
    <property type="entry name" value="Ulvan_degrading_GH"/>
</dbReference>
<evidence type="ECO:0000313" key="4">
    <source>
        <dbReference type="Proteomes" id="UP000830401"/>
    </source>
</evidence>
<reference evidence="3" key="1">
    <citation type="submission" date="2022-04" db="EMBL/GenBank/DDBJ databases">
        <title>Hymenobacter sp. isolated from the air.</title>
        <authorList>
            <person name="Won M."/>
            <person name="Lee C.-M."/>
            <person name="Woen H.-Y."/>
            <person name="Kwon S.-W."/>
        </authorList>
    </citation>
    <scope>NUCLEOTIDE SEQUENCE</scope>
    <source>
        <strain evidence="3">5420S-77</strain>
    </source>
</reference>
<proteinExistence type="predicted"/>
<evidence type="ECO:0000313" key="3">
    <source>
        <dbReference type="EMBL" id="UOQ67992.1"/>
    </source>
</evidence>
<dbReference type="EMBL" id="CP095061">
    <property type="protein sequence ID" value="UOQ67992.1"/>
    <property type="molecule type" value="Genomic_DNA"/>
</dbReference>
<dbReference type="Gene3D" id="2.60.120.260">
    <property type="entry name" value="Galactose-binding domain-like"/>
    <property type="match status" value="1"/>
</dbReference>
<dbReference type="RefSeq" id="WP_245124418.1">
    <property type="nucleotide sequence ID" value="NZ_CP095061.1"/>
</dbReference>
<evidence type="ECO:0000256" key="2">
    <source>
        <dbReference type="SAM" id="SignalP"/>
    </source>
</evidence>
<dbReference type="InterPro" id="IPR008979">
    <property type="entry name" value="Galactose-bd-like_sf"/>
</dbReference>
<dbReference type="Pfam" id="PF17132">
    <property type="entry name" value="Glyco_hydro_106"/>
    <property type="match status" value="1"/>
</dbReference>
<dbReference type="PANTHER" id="PTHR36848:SF2">
    <property type="entry name" value="SECRETED PROTEIN"/>
    <property type="match status" value="1"/>
</dbReference>
<dbReference type="PANTHER" id="PTHR36848">
    <property type="entry name" value="DNA-BINDING PROTEIN (PUTATIVE SECRETED PROTEIN)-RELATED"/>
    <property type="match status" value="1"/>
</dbReference>
<dbReference type="Proteomes" id="UP000830401">
    <property type="component" value="Chromosome"/>
</dbReference>